<organism evidence="1">
    <name type="scientific">Lepeophtheirus salmonis</name>
    <name type="common">Salmon louse</name>
    <name type="synonym">Caligus salmonis</name>
    <dbReference type="NCBI Taxonomy" id="72036"/>
    <lineage>
        <taxon>Eukaryota</taxon>
        <taxon>Metazoa</taxon>
        <taxon>Ecdysozoa</taxon>
        <taxon>Arthropoda</taxon>
        <taxon>Crustacea</taxon>
        <taxon>Multicrustacea</taxon>
        <taxon>Hexanauplia</taxon>
        <taxon>Copepoda</taxon>
        <taxon>Siphonostomatoida</taxon>
        <taxon>Caligidae</taxon>
        <taxon>Lepeophtheirus</taxon>
    </lineage>
</organism>
<protein>
    <submittedName>
        <fullName evidence="1">Uncharacterized protein</fullName>
    </submittedName>
</protein>
<accession>A0A0K2V2B2</accession>
<reference evidence="1" key="1">
    <citation type="submission" date="2014-05" db="EMBL/GenBank/DDBJ databases">
        <authorList>
            <person name="Chronopoulou M."/>
        </authorList>
    </citation>
    <scope>NUCLEOTIDE SEQUENCE</scope>
    <source>
        <tissue evidence="1">Whole organism</tissue>
    </source>
</reference>
<dbReference type="AlphaFoldDB" id="A0A0K2V2B2"/>
<evidence type="ECO:0000313" key="1">
    <source>
        <dbReference type="EMBL" id="CDW44420.1"/>
    </source>
</evidence>
<name>A0A0K2V2B2_LEPSM</name>
<sequence>MDAVRMCCLPIHSFEDQLLAHSTVLGQPG</sequence>
<dbReference type="EMBL" id="HACA01027059">
    <property type="protein sequence ID" value="CDW44420.1"/>
    <property type="molecule type" value="Transcribed_RNA"/>
</dbReference>
<proteinExistence type="predicted"/>